<dbReference type="SUPFAM" id="SSF53098">
    <property type="entry name" value="Ribonuclease H-like"/>
    <property type="match status" value="1"/>
</dbReference>
<evidence type="ECO:0000313" key="3">
    <source>
        <dbReference type="EnsemblMetazoa" id="BGLB039028-PA"/>
    </source>
</evidence>
<dbReference type="EnsemblMetazoa" id="BGLB039028-RA">
    <property type="protein sequence ID" value="BGLB039028-PA"/>
    <property type="gene ID" value="BGLB039028"/>
</dbReference>
<dbReference type="InterPro" id="IPR002298">
    <property type="entry name" value="DNA_polymerase_A"/>
</dbReference>
<accession>A0A2C9M659</accession>
<dbReference type="Proteomes" id="UP000076420">
    <property type="component" value="Unassembled WGS sequence"/>
</dbReference>
<dbReference type="VEuPathDB" id="VectorBase:BGLAX_037433"/>
<dbReference type="SUPFAM" id="SSF56672">
    <property type="entry name" value="DNA/RNA polymerases"/>
    <property type="match status" value="1"/>
</dbReference>
<dbReference type="VEuPathDB" id="VectorBase:BGLB039028"/>
<proteinExistence type="predicted"/>
<dbReference type="PRINTS" id="PR00868">
    <property type="entry name" value="DNAPOLI"/>
</dbReference>
<dbReference type="Gene3D" id="1.10.150.20">
    <property type="entry name" value="5' to 3' exonuclease, C-terminal subdomain"/>
    <property type="match status" value="1"/>
</dbReference>
<feature type="domain" description="DNA-directed DNA polymerase family A palm" evidence="2">
    <location>
        <begin position="371"/>
        <end position="609"/>
    </location>
</feature>
<dbReference type="Gene3D" id="1.20.1060.10">
    <property type="entry name" value="Taq DNA Polymerase, Chain T, domain 4"/>
    <property type="match status" value="1"/>
</dbReference>
<dbReference type="GO" id="GO:0006302">
    <property type="term" value="P:double-strand break repair"/>
    <property type="evidence" value="ECO:0007669"/>
    <property type="project" value="TreeGrafter"/>
</dbReference>
<reference evidence="3" key="1">
    <citation type="submission" date="2020-05" db="UniProtKB">
        <authorList>
            <consortium name="EnsemblMetazoa"/>
        </authorList>
    </citation>
    <scope>IDENTIFICATION</scope>
    <source>
        <strain evidence="3">BB02</strain>
    </source>
</reference>
<dbReference type="PANTHER" id="PTHR10133">
    <property type="entry name" value="DNA POLYMERASE I"/>
    <property type="match status" value="1"/>
</dbReference>
<name>A0A2C9M659_BIOGL</name>
<keyword evidence="1" id="KW-0235">DNA replication</keyword>
<dbReference type="PANTHER" id="PTHR10133:SF27">
    <property type="entry name" value="DNA POLYMERASE NU"/>
    <property type="match status" value="1"/>
</dbReference>
<evidence type="ECO:0000313" key="4">
    <source>
        <dbReference type="Proteomes" id="UP000076420"/>
    </source>
</evidence>
<dbReference type="InterPro" id="IPR012337">
    <property type="entry name" value="RNaseH-like_sf"/>
</dbReference>
<dbReference type="AlphaFoldDB" id="A0A2C9M659"/>
<dbReference type="Gene3D" id="3.30.420.10">
    <property type="entry name" value="Ribonuclease H-like superfamily/Ribonuclease H"/>
    <property type="match status" value="1"/>
</dbReference>
<dbReference type="GO" id="GO:0003887">
    <property type="term" value="F:DNA-directed DNA polymerase activity"/>
    <property type="evidence" value="ECO:0007669"/>
    <property type="project" value="InterPro"/>
</dbReference>
<dbReference type="Gene3D" id="3.30.70.370">
    <property type="match status" value="1"/>
</dbReference>
<dbReference type="GO" id="GO:0006261">
    <property type="term" value="P:DNA-templated DNA replication"/>
    <property type="evidence" value="ECO:0007669"/>
    <property type="project" value="InterPro"/>
</dbReference>
<dbReference type="KEGG" id="bgt:106063767"/>
<sequence>MIDHFYKVGTVAFDTETCSEDFGRYPEGALRKMSMQCDLASFATPDFRAWVVPIGMLTVQGMKADEFFPLIKGPMEDEGLLKLAWNFSFDAALFANYDVWISCYEDVMVKAHALDENKGAGLKERCADGGMTLRPYDFKSYWKARHLYRTMACDKKGNPKVLLNDLAPMEAEYVTYSGEDAMATVVLNPIYDAELDQNQKLKDMSHRLLNPSVRTIFNMERRGVPIDPVYLRVIERTCRDDMDAAERKVYATAGKHFNLGSTKDLGEVLYKDLGMPVFKTTEKGANSTDKATLEALGEAGYPIAIELLRHRRLAKLHGTYLDPQSGLRAAAYDWGCIHPNYNLTGTVTGRLSSNGPNIQQIPRSIPRTYNIRKSFIPHKGYRLVGGDQSQVELRVMAHMSGDQNMVEEYCKDEPLWRALNEGRDIAGLSKSDIHQRTATACNCHRNTAKNINFGLLYGMFAKKLAGILTSVNFQNCLKKGTHFDPLSDVVTPELAEEFITAFFNMYPGIRGYQDYISQKAKAQGYIETRYGRRRRLPDIYSGDRYLVLGACRQAINTTIQGHVGEMMLLSMCKADNTIDNPDGRALRKLGYRLFMQVHDEVLGECPDNDQTVQDVKHHLTRIFQNPGACTAAYPYAGYRVPLIFEAQEGPNWHEVH</sequence>
<dbReference type="InterPro" id="IPR043502">
    <property type="entry name" value="DNA/RNA_pol_sf"/>
</dbReference>
<dbReference type="InterPro" id="IPR001098">
    <property type="entry name" value="DNA-dir_DNA_pol_A_palm_dom"/>
</dbReference>
<dbReference type="STRING" id="6526.A0A2C9M659"/>
<evidence type="ECO:0000259" key="2">
    <source>
        <dbReference type="SMART" id="SM00482"/>
    </source>
</evidence>
<evidence type="ECO:0000256" key="1">
    <source>
        <dbReference type="ARBA" id="ARBA00022705"/>
    </source>
</evidence>
<dbReference type="GO" id="GO:0003677">
    <property type="term" value="F:DNA binding"/>
    <property type="evidence" value="ECO:0007669"/>
    <property type="project" value="InterPro"/>
</dbReference>
<dbReference type="InterPro" id="IPR036397">
    <property type="entry name" value="RNaseH_sf"/>
</dbReference>
<organism evidence="3 4">
    <name type="scientific">Biomphalaria glabrata</name>
    <name type="common">Bloodfluke planorb</name>
    <name type="synonym">Freshwater snail</name>
    <dbReference type="NCBI Taxonomy" id="6526"/>
    <lineage>
        <taxon>Eukaryota</taxon>
        <taxon>Metazoa</taxon>
        <taxon>Spiralia</taxon>
        <taxon>Lophotrochozoa</taxon>
        <taxon>Mollusca</taxon>
        <taxon>Gastropoda</taxon>
        <taxon>Heterobranchia</taxon>
        <taxon>Euthyneura</taxon>
        <taxon>Panpulmonata</taxon>
        <taxon>Hygrophila</taxon>
        <taxon>Lymnaeoidea</taxon>
        <taxon>Planorbidae</taxon>
        <taxon>Biomphalaria</taxon>
    </lineage>
</organism>
<dbReference type="SMART" id="SM00482">
    <property type="entry name" value="POLAc"/>
    <property type="match status" value="1"/>
</dbReference>
<protein>
    <recommendedName>
        <fullName evidence="2">DNA-directed DNA polymerase family A palm domain-containing protein</fullName>
    </recommendedName>
</protein>
<dbReference type="Pfam" id="PF00476">
    <property type="entry name" value="DNA_pol_A"/>
    <property type="match status" value="1"/>
</dbReference>
<gene>
    <name evidence="3" type="primary">106063767</name>
</gene>